<comment type="caution">
    <text evidence="2">The sequence shown here is derived from an EMBL/GenBank/DDBJ whole genome shotgun (WGS) entry which is preliminary data.</text>
</comment>
<evidence type="ECO:0000313" key="2">
    <source>
        <dbReference type="EMBL" id="KAF5215369.1"/>
    </source>
</evidence>
<dbReference type="SUPFAM" id="SSF50939">
    <property type="entry name" value="Sialidases"/>
    <property type="match status" value="1"/>
</dbReference>
<dbReference type="SUPFAM" id="SSF49899">
    <property type="entry name" value="Concanavalin A-like lectins/glucanases"/>
    <property type="match status" value="1"/>
</dbReference>
<organism evidence="2 4">
    <name type="scientific">Trypanosoma cruzi</name>
    <dbReference type="NCBI Taxonomy" id="5693"/>
    <lineage>
        <taxon>Eukaryota</taxon>
        <taxon>Discoba</taxon>
        <taxon>Euglenozoa</taxon>
        <taxon>Kinetoplastea</taxon>
        <taxon>Metakinetoplastina</taxon>
        <taxon>Trypanosomatida</taxon>
        <taxon>Trypanosomatidae</taxon>
        <taxon>Trypanosoma</taxon>
        <taxon>Schizotrypanum</taxon>
    </lineage>
</organism>
<dbReference type="InterPro" id="IPR013320">
    <property type="entry name" value="ConA-like_dom_sf"/>
</dbReference>
<protein>
    <recommendedName>
        <fullName evidence="1">Trans-sialidase C-terminal domain-containing protein</fullName>
    </recommendedName>
</protein>
<name>A0A7J6XLH8_TRYCR</name>
<dbReference type="VEuPathDB" id="TriTrypDB:ECC02_005449"/>
<feature type="domain" description="Trans-sialidase C-terminal" evidence="1">
    <location>
        <begin position="94"/>
        <end position="294"/>
    </location>
</feature>
<proteinExistence type="predicted"/>
<gene>
    <name evidence="3" type="ORF">ECC02_005449</name>
    <name evidence="2" type="ORF">ECC02_011951</name>
</gene>
<reference evidence="2" key="2">
    <citation type="submission" date="2020-04" db="EMBL/GenBank/DDBJ databases">
        <authorList>
            <person name="Diaz Viraque F."/>
        </authorList>
    </citation>
    <scope>NUCLEOTIDE SEQUENCE</scope>
    <source>
        <strain evidence="2">Berenice</strain>
    </source>
</reference>
<dbReference type="EMBL" id="JABDHM010000329">
    <property type="protein sequence ID" value="KAF5215369.1"/>
    <property type="molecule type" value="Genomic_DNA"/>
</dbReference>
<dbReference type="Proteomes" id="UP000583944">
    <property type="component" value="Unassembled WGS sequence"/>
</dbReference>
<reference evidence="2 4" key="1">
    <citation type="journal article" date="2019" name="Genome Biol. Evol.">
        <title>Nanopore Sequencing Significantly Improves Genome Assembly of the Protozoan Parasite Trypanosoma cruzi.</title>
        <authorList>
            <person name="Diaz-Viraque F."/>
            <person name="Pita S."/>
            <person name="Greif G."/>
            <person name="de Souza R.C.M."/>
            <person name="Iraola G."/>
            <person name="Robello C."/>
        </authorList>
    </citation>
    <scope>NUCLEOTIDE SEQUENCE [LARGE SCALE GENOMIC DNA]</scope>
    <source>
        <strain evidence="2 4">Berenice</strain>
    </source>
</reference>
<dbReference type="Gene3D" id="2.120.10.10">
    <property type="match status" value="1"/>
</dbReference>
<sequence length="397" mass="41810">MTDMNRFYPIGPLFADGVSKNADTLQYKGGELFALYEWNAGQGRVVLAHLTEQLDEIKTALRNWDAVDKNVATPCTSTSKEGTASDGACSTPMPTNGLVGYLSNEGERDCWVNEYLAASATVIGTATEAEGGATFEGPGVWAEWPMGNRWRDQRFHIVNKGFTLVATATIGTAPAGSGSAIMVVVGGAGSVRMVGLSVTADNKREVAFDGEAGEVQHGNCGLERTYRVAVGLHNGMGTVCVGGKTLGSSATTVTRGAQLLDVSCFYVGGDGRSGSGSSQVTLAHFCRCNRPLTRQELQMPLLRGKQTEAGCKEGKATLRPGNFAAKLPQDLGIDAAAGEAVPVPAKGEFARETAPLISMALLFYCSQNELVTVPSMGVCLRHFLPLLQGVCGELAFL</sequence>
<evidence type="ECO:0000259" key="1">
    <source>
        <dbReference type="Pfam" id="PF22925"/>
    </source>
</evidence>
<dbReference type="EMBL" id="JABDHM010000036">
    <property type="protein sequence ID" value="KAF5221561.1"/>
    <property type="molecule type" value="Genomic_DNA"/>
</dbReference>
<accession>A0A7J6XLH8</accession>
<dbReference type="Gene3D" id="2.60.120.200">
    <property type="match status" value="1"/>
</dbReference>
<dbReference type="InterPro" id="IPR055239">
    <property type="entry name" value="TS_C"/>
</dbReference>
<dbReference type="VEuPathDB" id="TriTrypDB:ECC02_011951"/>
<evidence type="ECO:0000313" key="4">
    <source>
        <dbReference type="Proteomes" id="UP000583944"/>
    </source>
</evidence>
<dbReference type="Pfam" id="PF22925">
    <property type="entry name" value="TS_C"/>
    <property type="match status" value="1"/>
</dbReference>
<dbReference type="AlphaFoldDB" id="A0A7J6XLH8"/>
<dbReference type="InterPro" id="IPR036278">
    <property type="entry name" value="Sialidase_sf"/>
</dbReference>
<evidence type="ECO:0000313" key="3">
    <source>
        <dbReference type="EMBL" id="KAF5221561.1"/>
    </source>
</evidence>